<protein>
    <recommendedName>
        <fullName evidence="4">Proteasome subunit beta</fullName>
    </recommendedName>
</protein>
<comment type="subcellular location">
    <subcellularLocation>
        <location evidence="4">Cytoplasm</location>
    </subcellularLocation>
    <subcellularLocation>
        <location evidence="4">Nucleus</location>
    </subcellularLocation>
</comment>
<comment type="caution">
    <text evidence="5">The sequence shown here is derived from an EMBL/GenBank/DDBJ whole genome shotgun (WGS) entry which is preliminary data.</text>
</comment>
<dbReference type="Gene3D" id="3.60.20.10">
    <property type="entry name" value="Glutamine Phosphoribosylpyrophosphate, subunit 1, domain 1"/>
    <property type="match status" value="1"/>
</dbReference>
<sequence>MNHDPYSWGRPSDSMYGEYNREIANAPTSMEQHTSSSNFNEHTTRPIVTGTSVVAIKYKTGVVIAADNLASYGSLLRFQGVERLHKVGKTTVVGISGDISDMQYLVKVLDQLSMDNNYDNDEYSDNVDELQPSYIFEYLSNLMYHRRSKMNPLWNALVVSGVDSKTGEPFLQYVNLLGVKYASPSIATGFGAHLAVPLLRRLADSEEQAAELTLEEAKKGIRDSMRVLFYRDTRSSKNYSLAIIDKDAGITYDNNVDVEDMSWKFAKDIKGYGTQKV</sequence>
<comment type="similarity">
    <text evidence="4">Belongs to the peptidase T1B family.</text>
</comment>
<keyword evidence="3 4" id="KW-0539">Nucleus</keyword>
<dbReference type="PANTHER" id="PTHR32194">
    <property type="entry name" value="METALLOPROTEASE TLDD"/>
    <property type="match status" value="1"/>
</dbReference>
<dbReference type="Proteomes" id="UP000092321">
    <property type="component" value="Unassembled WGS sequence"/>
</dbReference>
<name>A0A1B7T975_9ASCO</name>
<evidence type="ECO:0000313" key="5">
    <source>
        <dbReference type="EMBL" id="OBA25258.1"/>
    </source>
</evidence>
<dbReference type="PANTHER" id="PTHR32194:SF6">
    <property type="entry name" value="PROTEASOME SUBUNIT BETA"/>
    <property type="match status" value="1"/>
</dbReference>
<dbReference type="InterPro" id="IPR016295">
    <property type="entry name" value="Proteasome_beta4"/>
</dbReference>
<organism evidence="5 6">
    <name type="scientific">Hanseniaspora valbyensis NRRL Y-1626</name>
    <dbReference type="NCBI Taxonomy" id="766949"/>
    <lineage>
        <taxon>Eukaryota</taxon>
        <taxon>Fungi</taxon>
        <taxon>Dikarya</taxon>
        <taxon>Ascomycota</taxon>
        <taxon>Saccharomycotina</taxon>
        <taxon>Saccharomycetes</taxon>
        <taxon>Saccharomycodales</taxon>
        <taxon>Saccharomycodaceae</taxon>
        <taxon>Hanseniaspora</taxon>
    </lineage>
</organism>
<keyword evidence="6" id="KW-1185">Reference proteome</keyword>
<accession>A0A1B7T975</accession>
<evidence type="ECO:0000313" key="6">
    <source>
        <dbReference type="Proteomes" id="UP000092321"/>
    </source>
</evidence>
<gene>
    <name evidence="5" type="ORF">HANVADRAFT_27314</name>
</gene>
<dbReference type="PROSITE" id="PS51476">
    <property type="entry name" value="PROTEASOME_BETA_2"/>
    <property type="match status" value="1"/>
</dbReference>
<evidence type="ECO:0000256" key="4">
    <source>
        <dbReference type="PIRNR" id="PIRNR001213"/>
    </source>
</evidence>
<reference evidence="6" key="1">
    <citation type="journal article" date="2016" name="Proc. Natl. Acad. Sci. U.S.A.">
        <title>Comparative genomics of biotechnologically important yeasts.</title>
        <authorList>
            <person name="Riley R."/>
            <person name="Haridas S."/>
            <person name="Wolfe K.H."/>
            <person name="Lopes M.R."/>
            <person name="Hittinger C.T."/>
            <person name="Goeker M."/>
            <person name="Salamov A.A."/>
            <person name="Wisecaver J.H."/>
            <person name="Long T.M."/>
            <person name="Calvey C.H."/>
            <person name="Aerts A.L."/>
            <person name="Barry K.W."/>
            <person name="Choi C."/>
            <person name="Clum A."/>
            <person name="Coughlan A.Y."/>
            <person name="Deshpande S."/>
            <person name="Douglass A.P."/>
            <person name="Hanson S.J."/>
            <person name="Klenk H.-P."/>
            <person name="LaButti K.M."/>
            <person name="Lapidus A."/>
            <person name="Lindquist E.A."/>
            <person name="Lipzen A.M."/>
            <person name="Meier-Kolthoff J.P."/>
            <person name="Ohm R.A."/>
            <person name="Otillar R.P."/>
            <person name="Pangilinan J.L."/>
            <person name="Peng Y."/>
            <person name="Rokas A."/>
            <person name="Rosa C.A."/>
            <person name="Scheuner C."/>
            <person name="Sibirny A.A."/>
            <person name="Slot J.C."/>
            <person name="Stielow J.B."/>
            <person name="Sun H."/>
            <person name="Kurtzman C.P."/>
            <person name="Blackwell M."/>
            <person name="Grigoriev I.V."/>
            <person name="Jeffries T.W."/>
        </authorList>
    </citation>
    <scope>NUCLEOTIDE SEQUENCE [LARGE SCALE GENOMIC DNA]</scope>
    <source>
        <strain evidence="6">NRRL Y-1626</strain>
    </source>
</reference>
<dbReference type="PROSITE" id="PS00854">
    <property type="entry name" value="PROTEASOME_BETA_1"/>
    <property type="match status" value="1"/>
</dbReference>
<dbReference type="CDD" id="cd03760">
    <property type="entry name" value="proteasome_beta_type_4"/>
    <property type="match status" value="1"/>
</dbReference>
<keyword evidence="1 4" id="KW-0963">Cytoplasm</keyword>
<dbReference type="InterPro" id="IPR023333">
    <property type="entry name" value="Proteasome_suB-type"/>
</dbReference>
<dbReference type="GO" id="GO:0005634">
    <property type="term" value="C:nucleus"/>
    <property type="evidence" value="ECO:0007669"/>
    <property type="project" value="UniProtKB-SubCell"/>
</dbReference>
<dbReference type="InterPro" id="IPR001353">
    <property type="entry name" value="Proteasome_sua/b"/>
</dbReference>
<dbReference type="GO" id="GO:0005737">
    <property type="term" value="C:cytoplasm"/>
    <property type="evidence" value="ECO:0007669"/>
    <property type="project" value="UniProtKB-SubCell"/>
</dbReference>
<dbReference type="EMBL" id="LXPE01000171">
    <property type="protein sequence ID" value="OBA25258.1"/>
    <property type="molecule type" value="Genomic_DNA"/>
</dbReference>
<keyword evidence="2 4" id="KW-0647">Proteasome</keyword>
<dbReference type="Pfam" id="PF00227">
    <property type="entry name" value="Proteasome"/>
    <property type="match status" value="1"/>
</dbReference>
<dbReference type="OrthoDB" id="10248542at2759"/>
<dbReference type="AlphaFoldDB" id="A0A1B7T975"/>
<dbReference type="FunFam" id="3.60.20.10:FF:000014">
    <property type="entry name" value="Proteasome subunit beta type-7"/>
    <property type="match status" value="1"/>
</dbReference>
<comment type="function">
    <text evidence="4">Non-catalytic component of the proteasome.</text>
</comment>
<evidence type="ECO:0000256" key="3">
    <source>
        <dbReference type="ARBA" id="ARBA00023242"/>
    </source>
</evidence>
<evidence type="ECO:0000256" key="2">
    <source>
        <dbReference type="ARBA" id="ARBA00022942"/>
    </source>
</evidence>
<dbReference type="GO" id="GO:0043161">
    <property type="term" value="P:proteasome-mediated ubiquitin-dependent protein catabolic process"/>
    <property type="evidence" value="ECO:0007669"/>
    <property type="project" value="UniProtKB-ARBA"/>
</dbReference>
<dbReference type="GO" id="GO:0010499">
    <property type="term" value="P:proteasomal ubiquitin-independent protein catabolic process"/>
    <property type="evidence" value="ECO:0007669"/>
    <property type="project" value="UniProtKB-ARBA"/>
</dbReference>
<dbReference type="GO" id="GO:0019774">
    <property type="term" value="C:proteasome core complex, beta-subunit complex"/>
    <property type="evidence" value="ECO:0007669"/>
    <property type="project" value="UniProtKB-UniRule"/>
</dbReference>
<dbReference type="PIRSF" id="PIRSF001213">
    <property type="entry name" value="Psome_endopept_beta"/>
    <property type="match status" value="1"/>
</dbReference>
<evidence type="ECO:0000256" key="1">
    <source>
        <dbReference type="ARBA" id="ARBA00022490"/>
    </source>
</evidence>
<dbReference type="InterPro" id="IPR016050">
    <property type="entry name" value="Proteasome_bsu_CS"/>
</dbReference>
<dbReference type="SUPFAM" id="SSF56235">
    <property type="entry name" value="N-terminal nucleophile aminohydrolases (Ntn hydrolases)"/>
    <property type="match status" value="1"/>
</dbReference>
<dbReference type="InterPro" id="IPR029055">
    <property type="entry name" value="Ntn_hydrolases_N"/>
</dbReference>
<proteinExistence type="inferred from homology"/>